<proteinExistence type="predicted"/>
<reference evidence="1" key="1">
    <citation type="submission" date="2016-10" db="EMBL/GenBank/DDBJ databases">
        <title>Sequence of Gallionella enrichment culture.</title>
        <authorList>
            <person name="Poehlein A."/>
            <person name="Muehling M."/>
            <person name="Daniel R."/>
        </authorList>
    </citation>
    <scope>NUCLEOTIDE SEQUENCE</scope>
</reference>
<accession>A0A1J5PPZ7</accession>
<sequence length="157" mass="16967">MQIGRCIFRPLGNDCIFGSLLGLTLKSRSDAQATDQDLILGETEFAQFALHCRKQISARAAVCPARSSRFDHWKFGDRCPLFGDPTRIHHALNHVFEPGGQSGLVVGTIGGVVVTRGAQDAGQHCALLKGQLIDIATEVLLRGRFDAIRATTEPDGV</sequence>
<name>A0A1J5PPZ7_9ZZZZ</name>
<protein>
    <submittedName>
        <fullName evidence="1">Uncharacterized protein</fullName>
    </submittedName>
</protein>
<organism evidence="1">
    <name type="scientific">mine drainage metagenome</name>
    <dbReference type="NCBI Taxonomy" id="410659"/>
    <lineage>
        <taxon>unclassified sequences</taxon>
        <taxon>metagenomes</taxon>
        <taxon>ecological metagenomes</taxon>
    </lineage>
</organism>
<dbReference type="EMBL" id="MLJW01003092">
    <property type="protein sequence ID" value="OIQ72880.1"/>
    <property type="molecule type" value="Genomic_DNA"/>
</dbReference>
<gene>
    <name evidence="1" type="ORF">GALL_454890</name>
</gene>
<dbReference type="AlphaFoldDB" id="A0A1J5PPZ7"/>
<comment type="caution">
    <text evidence="1">The sequence shown here is derived from an EMBL/GenBank/DDBJ whole genome shotgun (WGS) entry which is preliminary data.</text>
</comment>
<evidence type="ECO:0000313" key="1">
    <source>
        <dbReference type="EMBL" id="OIQ72880.1"/>
    </source>
</evidence>